<evidence type="ECO:0000256" key="1">
    <source>
        <dbReference type="ARBA" id="ARBA00004123"/>
    </source>
</evidence>
<dbReference type="Pfam" id="PF11708">
    <property type="entry name" value="Slu7"/>
    <property type="match status" value="1"/>
</dbReference>
<evidence type="ECO:0000256" key="2">
    <source>
        <dbReference type="ARBA" id="ARBA00007203"/>
    </source>
</evidence>
<keyword evidence="11" id="KW-1185">Reference proteome</keyword>
<evidence type="ECO:0000313" key="10">
    <source>
        <dbReference type="EMBL" id="ODV74929.1"/>
    </source>
</evidence>
<dbReference type="PANTHER" id="PTHR12942">
    <property type="entry name" value="STEP II SPLICING FACTOR SLU7"/>
    <property type="match status" value="1"/>
</dbReference>
<dbReference type="GO" id="GO:0030628">
    <property type="term" value="F:pre-mRNA 3'-splice site binding"/>
    <property type="evidence" value="ECO:0007669"/>
    <property type="project" value="UniProtKB-UniRule"/>
</dbReference>
<feature type="region of interest" description="Disordered" evidence="8">
    <location>
        <begin position="1"/>
        <end position="71"/>
    </location>
</feature>
<evidence type="ECO:0000256" key="4">
    <source>
        <dbReference type="ARBA" id="ARBA00022728"/>
    </source>
</evidence>
<dbReference type="Proteomes" id="UP000094389">
    <property type="component" value="Unassembled WGS sequence"/>
</dbReference>
<evidence type="ECO:0000256" key="8">
    <source>
        <dbReference type="SAM" id="MobiDB-lite"/>
    </source>
</evidence>
<dbReference type="InterPro" id="IPR021715">
    <property type="entry name" value="Slu7_dom"/>
</dbReference>
<dbReference type="RefSeq" id="XP_020071968.1">
    <property type="nucleotide sequence ID" value="XM_020214590.1"/>
</dbReference>
<keyword evidence="4 7" id="KW-0747">Spliceosome</keyword>
<comment type="subunit">
    <text evidence="7">Associated with the spliceosome.</text>
</comment>
<keyword evidence="5 7" id="KW-0508">mRNA splicing</keyword>
<keyword evidence="6 7" id="KW-0539">Nucleus</keyword>
<dbReference type="OrthoDB" id="249612at2759"/>
<dbReference type="GO" id="GO:0000398">
    <property type="term" value="P:mRNA splicing, via spliceosome"/>
    <property type="evidence" value="ECO:0007669"/>
    <property type="project" value="UniProtKB-UniRule"/>
</dbReference>
<gene>
    <name evidence="10" type="ORF">CYBJADRAFT_166706</name>
</gene>
<name>A0A1E4S5Y6_CYBJN</name>
<dbReference type="EMBL" id="KV453927">
    <property type="protein sequence ID" value="ODV74929.1"/>
    <property type="molecule type" value="Genomic_DNA"/>
</dbReference>
<dbReference type="GO" id="GO:0005681">
    <property type="term" value="C:spliceosomal complex"/>
    <property type="evidence" value="ECO:0007669"/>
    <property type="project" value="UniProtKB-UniRule"/>
</dbReference>
<reference evidence="10 11" key="1">
    <citation type="journal article" date="2016" name="Proc. Natl. Acad. Sci. U.S.A.">
        <title>Comparative genomics of biotechnologically important yeasts.</title>
        <authorList>
            <person name="Riley R."/>
            <person name="Haridas S."/>
            <person name="Wolfe K.H."/>
            <person name="Lopes M.R."/>
            <person name="Hittinger C.T."/>
            <person name="Goeker M."/>
            <person name="Salamov A.A."/>
            <person name="Wisecaver J.H."/>
            <person name="Long T.M."/>
            <person name="Calvey C.H."/>
            <person name="Aerts A.L."/>
            <person name="Barry K.W."/>
            <person name="Choi C."/>
            <person name="Clum A."/>
            <person name="Coughlan A.Y."/>
            <person name="Deshpande S."/>
            <person name="Douglass A.P."/>
            <person name="Hanson S.J."/>
            <person name="Klenk H.-P."/>
            <person name="LaButti K.M."/>
            <person name="Lapidus A."/>
            <person name="Lindquist E.A."/>
            <person name="Lipzen A.M."/>
            <person name="Meier-Kolthoff J.P."/>
            <person name="Ohm R.A."/>
            <person name="Otillar R.P."/>
            <person name="Pangilinan J.L."/>
            <person name="Peng Y."/>
            <person name="Rokas A."/>
            <person name="Rosa C.A."/>
            <person name="Scheuner C."/>
            <person name="Sibirny A.A."/>
            <person name="Slot J.C."/>
            <person name="Stielow J.B."/>
            <person name="Sun H."/>
            <person name="Kurtzman C.P."/>
            <person name="Blackwell M."/>
            <person name="Grigoriev I.V."/>
            <person name="Jeffries T.W."/>
        </authorList>
    </citation>
    <scope>NUCLEOTIDE SEQUENCE [LARGE SCALE GENOMIC DNA]</scope>
    <source>
        <strain evidence="11">ATCC 18201 / CBS 1600 / BCRC 20928 / JCM 3617 / NBRC 0987 / NRRL Y-1542</strain>
    </source>
</reference>
<feature type="domain" description="Pre-mRNA-splicing factor SLU7" evidence="9">
    <location>
        <begin position="121"/>
        <end position="357"/>
    </location>
</feature>
<evidence type="ECO:0000256" key="6">
    <source>
        <dbReference type="ARBA" id="ARBA00023242"/>
    </source>
</evidence>
<dbReference type="OMA" id="KYAWESQ"/>
<dbReference type="GeneID" id="30988986"/>
<keyword evidence="3 7" id="KW-0507">mRNA processing</keyword>
<feature type="region of interest" description="Disordered" evidence="8">
    <location>
        <begin position="87"/>
        <end position="118"/>
    </location>
</feature>
<dbReference type="InterPro" id="IPR039974">
    <property type="entry name" value="Splicing_factor_SLU7"/>
</dbReference>
<organism evidence="10 11">
    <name type="scientific">Cyberlindnera jadinii (strain ATCC 18201 / CBS 1600 / BCRC 20928 / JCM 3617 / NBRC 0987 / NRRL Y-1542)</name>
    <name type="common">Torula yeast</name>
    <name type="synonym">Candida utilis</name>
    <dbReference type="NCBI Taxonomy" id="983966"/>
    <lineage>
        <taxon>Eukaryota</taxon>
        <taxon>Fungi</taxon>
        <taxon>Dikarya</taxon>
        <taxon>Ascomycota</taxon>
        <taxon>Saccharomycotina</taxon>
        <taxon>Saccharomycetes</taxon>
        <taxon>Phaffomycetales</taxon>
        <taxon>Phaffomycetaceae</taxon>
        <taxon>Cyberlindnera</taxon>
    </lineage>
</organism>
<protein>
    <recommendedName>
        <fullName evidence="7">Pre-mRNA-splicing factor SLU7</fullName>
    </recommendedName>
</protein>
<proteinExistence type="inferred from homology"/>
<feature type="compositionally biased region" description="Basic and acidic residues" evidence="8">
    <location>
        <begin position="52"/>
        <end position="65"/>
    </location>
</feature>
<dbReference type="STRING" id="983966.A0A1E4S5Y6"/>
<sequence>MSGQNPHIPKFIKDAPWYAASGDDGTNDDYLAHHRSGKEFQKNSEPRIGSGIRDDFVRESNKEPTHSVLTARRRLRKAKCTTCGSMTHDKSQCLEKPQKKRIDRENLELDDAGKGRRNESLDYDGKRDRWYGYDVNEYDGYVKKWEAKKPKVADTRDFDTDEEIELKELGLCDEEDLKELKSLKKKSNNLEPGEVEKVVRLREDRAVYLQDVRSESINYDPKSRKVRDKAVMDDTKNQFVKHLTGDAEEFEASKQFAWDDTKRGVDVDNYVSNPTLADRKMRTQSKEKELKSSSLKKKLLGVYGDKTISGDSSSEQRNAVTIDDSTSHCDDNDDDDVKRSKYAEDVYINNHTSVWGSFYEKNEQGGSWGYKCCKSTVKDSLCK</sequence>
<dbReference type="AlphaFoldDB" id="A0A1E4S5Y6"/>
<evidence type="ECO:0000256" key="7">
    <source>
        <dbReference type="RuleBase" id="RU367071"/>
    </source>
</evidence>
<evidence type="ECO:0000313" key="11">
    <source>
        <dbReference type="Proteomes" id="UP000094389"/>
    </source>
</evidence>
<comment type="subcellular location">
    <subcellularLocation>
        <location evidence="1 7">Nucleus</location>
    </subcellularLocation>
</comment>
<evidence type="ECO:0000259" key="9">
    <source>
        <dbReference type="Pfam" id="PF11708"/>
    </source>
</evidence>
<comment type="similarity">
    <text evidence="2 7">Belongs to the SLU7 family.</text>
</comment>
<comment type="function">
    <text evidence="7">Involved in pre-mRNA splicing.</text>
</comment>
<dbReference type="PANTHER" id="PTHR12942:SF2">
    <property type="entry name" value="PRE-MRNA-SPLICING FACTOR SLU7"/>
    <property type="match status" value="1"/>
</dbReference>
<accession>A0A1E4S5Y6</accession>
<evidence type="ECO:0000256" key="3">
    <source>
        <dbReference type="ARBA" id="ARBA00022664"/>
    </source>
</evidence>
<evidence type="ECO:0000256" key="5">
    <source>
        <dbReference type="ARBA" id="ARBA00023187"/>
    </source>
</evidence>